<dbReference type="InterPro" id="IPR010349">
    <property type="entry name" value="Asparaginase_II"/>
</dbReference>
<comment type="caution">
    <text evidence="1">The sequence shown here is derived from an EMBL/GenBank/DDBJ whole genome shotgun (WGS) entry which is preliminary data.</text>
</comment>
<dbReference type="Pfam" id="PF06089">
    <property type="entry name" value="Asparaginase_II"/>
    <property type="match status" value="1"/>
</dbReference>
<dbReference type="Proteomes" id="UP000614469">
    <property type="component" value="Unassembled WGS sequence"/>
</dbReference>
<accession>A0A8J6NNJ0</accession>
<evidence type="ECO:0000313" key="2">
    <source>
        <dbReference type="Proteomes" id="UP000614469"/>
    </source>
</evidence>
<dbReference type="PANTHER" id="PTHR42110">
    <property type="entry name" value="L-ASPARAGINASE, PUTATIVE (AFU_ORTHOLOGUE AFUA_3G11890)-RELATED"/>
    <property type="match status" value="1"/>
</dbReference>
<dbReference type="PANTHER" id="PTHR42110:SF1">
    <property type="entry name" value="L-ASPARAGINASE, PUTATIVE (AFU_ORTHOLOGUE AFUA_3G11890)-RELATED"/>
    <property type="match status" value="1"/>
</dbReference>
<evidence type="ECO:0000313" key="1">
    <source>
        <dbReference type="EMBL" id="MBC8336199.1"/>
    </source>
</evidence>
<sequence length="350" mass="37744">MITSYKPVLERTRGTTVESLHYGAAAVVDSSGKLLAWIGNPQLVTYLRSAAKPFQAIPFVEQGGARAFGLLPREISQICASHGGTDMHVDAVRGIQAKVGIEESHLQCGSHPPLDRETTEALIAAGEKPTSIRHNCSGKHTGMLAQAKSRGLPLSNYLDLEHPIQKDILAAFSEMCQIDPAEVKLGTDGCSAPNFAIPLYNAALGFARLTDPHELHQKRAEACQIITSAMMGFPEMVSGYGRFDTRLMQVGRGKLVVKTGAEGYLAVGILPNLTEAGPKGVGIALKISDGDKTEAVRAAVMIEILRQLGIVDDKEMEELAEFGPVNPILNWRKLIVGESRPVFNLEKENV</sequence>
<name>A0A8J6NNJ0_9CHLR</name>
<protein>
    <submittedName>
        <fullName evidence="1">Asparaginase</fullName>
    </submittedName>
</protein>
<dbReference type="EMBL" id="JACNJN010000146">
    <property type="protein sequence ID" value="MBC8336199.1"/>
    <property type="molecule type" value="Genomic_DNA"/>
</dbReference>
<reference evidence="1 2" key="1">
    <citation type="submission" date="2020-08" db="EMBL/GenBank/DDBJ databases">
        <title>Bridging the membrane lipid divide: bacteria of the FCB group superphylum have the potential to synthesize archaeal ether lipids.</title>
        <authorList>
            <person name="Villanueva L."/>
            <person name="Von Meijenfeldt F.A.B."/>
            <person name="Westbye A.B."/>
            <person name="Yadav S."/>
            <person name="Hopmans E.C."/>
            <person name="Dutilh B.E."/>
            <person name="Sinninghe Damste J.S."/>
        </authorList>
    </citation>
    <scope>NUCLEOTIDE SEQUENCE [LARGE SCALE GENOMIC DNA]</scope>
    <source>
        <strain evidence="1">NIOZ-UU36</strain>
    </source>
</reference>
<organism evidence="1 2">
    <name type="scientific">Candidatus Desulfolinea nitratireducens</name>
    <dbReference type="NCBI Taxonomy" id="2841698"/>
    <lineage>
        <taxon>Bacteria</taxon>
        <taxon>Bacillati</taxon>
        <taxon>Chloroflexota</taxon>
        <taxon>Anaerolineae</taxon>
        <taxon>Anaerolineales</taxon>
        <taxon>Anaerolineales incertae sedis</taxon>
        <taxon>Candidatus Desulfolinea</taxon>
    </lineage>
</organism>
<gene>
    <name evidence="1" type="ORF">H8E29_13105</name>
</gene>
<dbReference type="AlphaFoldDB" id="A0A8J6NNJ0"/>
<proteinExistence type="predicted"/>